<dbReference type="Pfam" id="PF08524">
    <property type="entry name" value="rRNA_processing"/>
    <property type="match status" value="1"/>
</dbReference>
<feature type="compositionally biased region" description="Basic and acidic residues" evidence="3">
    <location>
        <begin position="40"/>
        <end position="61"/>
    </location>
</feature>
<feature type="compositionally biased region" description="Basic and acidic residues" evidence="3">
    <location>
        <begin position="69"/>
        <end position="94"/>
    </location>
</feature>
<evidence type="ECO:0000256" key="2">
    <source>
        <dbReference type="ARBA" id="ARBA00018780"/>
    </source>
</evidence>
<sequence>MPPYNPGLRKNSKNPYIDQREIRQSLVHKSRLRKNYFKELKNLGESIPEKRERNDIPEQHAKKPLTFQERSKIAKQRKDEQRIAREAEREERWKQIQLKRTQREARKEKLNQKTRSGQPLMGPRIEDLLDKIKKQQSN</sequence>
<reference evidence="4" key="1">
    <citation type="journal article" date="2021" name="Open Biol.">
        <title>Shared evolutionary footprints suggest mitochondrial oxidative damage underlies multiple complex I losses in fungi.</title>
        <authorList>
            <person name="Schikora-Tamarit M.A."/>
            <person name="Marcet-Houben M."/>
            <person name="Nosek J."/>
            <person name="Gabaldon T."/>
        </authorList>
    </citation>
    <scope>NUCLEOTIDE SEQUENCE</scope>
    <source>
        <strain evidence="4">CBS6341</strain>
    </source>
</reference>
<keyword evidence="5" id="KW-1185">Reference proteome</keyword>
<feature type="region of interest" description="Disordered" evidence="3">
    <location>
        <begin position="40"/>
        <end position="138"/>
    </location>
</feature>
<evidence type="ECO:0000313" key="4">
    <source>
        <dbReference type="EMBL" id="KAH3667806.1"/>
    </source>
</evidence>
<organism evidence="4 5">
    <name type="scientific">Wickerhamomyces mucosus</name>
    <dbReference type="NCBI Taxonomy" id="1378264"/>
    <lineage>
        <taxon>Eukaryota</taxon>
        <taxon>Fungi</taxon>
        <taxon>Dikarya</taxon>
        <taxon>Ascomycota</taxon>
        <taxon>Saccharomycotina</taxon>
        <taxon>Saccharomycetes</taxon>
        <taxon>Phaffomycetales</taxon>
        <taxon>Wickerhamomycetaceae</taxon>
        <taxon>Wickerhamomyces</taxon>
    </lineage>
</organism>
<gene>
    <name evidence="4" type="ORF">WICMUC_005206</name>
</gene>
<dbReference type="AlphaFoldDB" id="A0A9P8T7C1"/>
<protein>
    <recommendedName>
        <fullName evidence="2">rRNA-processing protein FYV7</fullName>
    </recommendedName>
</protein>
<accession>A0A9P8T7C1</accession>
<proteinExistence type="inferred from homology"/>
<name>A0A9P8T7C1_9ASCO</name>
<evidence type="ECO:0000313" key="5">
    <source>
        <dbReference type="Proteomes" id="UP000769528"/>
    </source>
</evidence>
<feature type="compositionally biased region" description="Basic and acidic residues" evidence="3">
    <location>
        <begin position="101"/>
        <end position="111"/>
    </location>
</feature>
<evidence type="ECO:0000256" key="3">
    <source>
        <dbReference type="SAM" id="MobiDB-lite"/>
    </source>
</evidence>
<feature type="region of interest" description="Disordered" evidence="3">
    <location>
        <begin position="1"/>
        <end position="22"/>
    </location>
</feature>
<dbReference type="Proteomes" id="UP000769528">
    <property type="component" value="Unassembled WGS sequence"/>
</dbReference>
<comment type="similarity">
    <text evidence="1">Belongs to the FYV7 family.</text>
</comment>
<comment type="caution">
    <text evidence="4">The sequence shown here is derived from an EMBL/GenBank/DDBJ whole genome shotgun (WGS) entry which is preliminary data.</text>
</comment>
<reference evidence="4" key="2">
    <citation type="submission" date="2021-01" db="EMBL/GenBank/DDBJ databases">
        <authorList>
            <person name="Schikora-Tamarit M.A."/>
        </authorList>
    </citation>
    <scope>NUCLEOTIDE SEQUENCE</scope>
    <source>
        <strain evidence="4">CBS6341</strain>
    </source>
</reference>
<dbReference type="InterPro" id="IPR013730">
    <property type="entry name" value="Fyv7/TAP26"/>
</dbReference>
<feature type="compositionally biased region" description="Basic and acidic residues" evidence="3">
    <location>
        <begin position="124"/>
        <end position="138"/>
    </location>
</feature>
<dbReference type="OrthoDB" id="2135053at2759"/>
<evidence type="ECO:0000256" key="1">
    <source>
        <dbReference type="ARBA" id="ARBA00006800"/>
    </source>
</evidence>
<dbReference type="EMBL" id="JAEUBF010001377">
    <property type="protein sequence ID" value="KAH3667806.1"/>
    <property type="molecule type" value="Genomic_DNA"/>
</dbReference>